<dbReference type="AlphaFoldDB" id="A0A101T1T7"/>
<dbReference type="STRING" id="1943.AQJ64_15825"/>
<evidence type="ECO:0000313" key="2">
    <source>
        <dbReference type="EMBL" id="KUN84227.1"/>
    </source>
</evidence>
<feature type="compositionally biased region" description="Polar residues" evidence="1">
    <location>
        <begin position="1"/>
        <end position="11"/>
    </location>
</feature>
<organism evidence="2 3">
    <name type="scientific">Streptomyces griseoruber</name>
    <dbReference type="NCBI Taxonomy" id="1943"/>
    <lineage>
        <taxon>Bacteria</taxon>
        <taxon>Bacillati</taxon>
        <taxon>Actinomycetota</taxon>
        <taxon>Actinomycetes</taxon>
        <taxon>Kitasatosporales</taxon>
        <taxon>Streptomycetaceae</taxon>
        <taxon>Streptomyces</taxon>
    </lineage>
</organism>
<dbReference type="EMBL" id="LMWW01000018">
    <property type="protein sequence ID" value="KUN84227.1"/>
    <property type="molecule type" value="Genomic_DNA"/>
</dbReference>
<proteinExistence type="predicted"/>
<dbReference type="RefSeq" id="WP_157881108.1">
    <property type="nucleotide sequence ID" value="NZ_KQ948767.1"/>
</dbReference>
<accession>A0A101T1T7</accession>
<reference evidence="2 3" key="1">
    <citation type="submission" date="2015-10" db="EMBL/GenBank/DDBJ databases">
        <title>Draft genome sequence of Streptomyces griseoruber DSM 40281, type strain for the species Streptomyces griseoruber.</title>
        <authorList>
            <person name="Ruckert C."/>
            <person name="Winkler A."/>
            <person name="Kalinowski J."/>
            <person name="Kampfer P."/>
            <person name="Glaeser S."/>
        </authorList>
    </citation>
    <scope>NUCLEOTIDE SEQUENCE [LARGE SCALE GENOMIC DNA]</scope>
    <source>
        <strain evidence="2 3">DSM 40281</strain>
    </source>
</reference>
<feature type="region of interest" description="Disordered" evidence="1">
    <location>
        <begin position="83"/>
        <end position="107"/>
    </location>
</feature>
<name>A0A101T1T7_9ACTN</name>
<sequence>MPTGSLWNTMPTGLWTPTGPSTAARSAWGRLGVARVGPAVTGRAPWRLMRFLDEAHRRGVLRQSGAHYEFRHLCLQQRLAAENGGVGGQGSSRRRTARTRRRWMRMS</sequence>
<dbReference type="Proteomes" id="UP000052982">
    <property type="component" value="Unassembled WGS sequence"/>
</dbReference>
<protein>
    <submittedName>
        <fullName evidence="2">Uncharacterized protein</fullName>
    </submittedName>
</protein>
<evidence type="ECO:0000256" key="1">
    <source>
        <dbReference type="SAM" id="MobiDB-lite"/>
    </source>
</evidence>
<dbReference type="OrthoDB" id="419058at2"/>
<feature type="region of interest" description="Disordered" evidence="1">
    <location>
        <begin position="1"/>
        <end position="21"/>
    </location>
</feature>
<feature type="compositionally biased region" description="Basic residues" evidence="1">
    <location>
        <begin position="92"/>
        <end position="107"/>
    </location>
</feature>
<evidence type="ECO:0000313" key="3">
    <source>
        <dbReference type="Proteomes" id="UP000052982"/>
    </source>
</evidence>
<comment type="caution">
    <text evidence="2">The sequence shown here is derived from an EMBL/GenBank/DDBJ whole genome shotgun (WGS) entry which is preliminary data.</text>
</comment>
<keyword evidence="3" id="KW-1185">Reference proteome</keyword>
<gene>
    <name evidence="2" type="ORF">AQJ64_15825</name>
</gene>